<keyword evidence="1" id="KW-0812">Transmembrane</keyword>
<keyword evidence="1" id="KW-0472">Membrane</keyword>
<accession>A0AAE4FQA8</accession>
<evidence type="ECO:0000313" key="3">
    <source>
        <dbReference type="Proteomes" id="UP001182303"/>
    </source>
</evidence>
<sequence>MPKKIITIIISITLITLLSIGIINIFKYKKNISENSLYDIYVQSNSNLKYVQIKNIKNGYIEYTEPKDIYFQKKGLTMDSMCSVDNKIYCSIYREHNGNALSNKIAVVENGKIKEYIKIKGEHGPNSIISDLNHKKIYPMMVVQPYEYNKNGIPFAEINTVNDTCKKSFSIKGLANGYSIKNNYIYTAVTNGTDYGFKNVPNNYIASINVNNNKINVLTPKGLNFSPLDIKLTPKNKFYMVSDIIPEKQISNPKLSIYNINGQFEKEIKLPPCCNSIEIDKNGLAYINHIGKKIQDTFDGDTITVIDTNTDKIIDTIHGFKGCLDMCIKDNYLFVTNRIGKNITVIDTSTRKKIGNINLGEGEDINPTNLVVVKNNKK</sequence>
<dbReference type="RefSeq" id="WP_310944560.1">
    <property type="nucleotide sequence ID" value="NZ_JARUIS010000039.1"/>
</dbReference>
<dbReference type="EMBL" id="JARUIS010000039">
    <property type="protein sequence ID" value="MDS1005251.1"/>
    <property type="molecule type" value="Genomic_DNA"/>
</dbReference>
<dbReference type="AlphaFoldDB" id="A0AAE4FQA8"/>
<dbReference type="InterPro" id="IPR015943">
    <property type="entry name" value="WD40/YVTN_repeat-like_dom_sf"/>
</dbReference>
<evidence type="ECO:0000256" key="1">
    <source>
        <dbReference type="SAM" id="Phobius"/>
    </source>
</evidence>
<name>A0AAE4FQA8_CLOSG</name>
<evidence type="ECO:0000313" key="2">
    <source>
        <dbReference type="EMBL" id="MDS1005251.1"/>
    </source>
</evidence>
<keyword evidence="1" id="KW-1133">Transmembrane helix</keyword>
<dbReference type="InterPro" id="IPR011045">
    <property type="entry name" value="N2O_reductase_N"/>
</dbReference>
<dbReference type="SUPFAM" id="SSF50974">
    <property type="entry name" value="Nitrous oxide reductase, N-terminal domain"/>
    <property type="match status" value="1"/>
</dbReference>
<reference evidence="2" key="1">
    <citation type="submission" date="2023-04" db="EMBL/GenBank/DDBJ databases">
        <title>Assessment of the microbiological origin of a defect in Grana Padano cheese.</title>
        <authorList>
            <person name="Zago M."/>
            <person name="Rossetti L."/>
            <person name="Bonvini B."/>
            <person name="Carminati D."/>
            <person name="Giraffa G."/>
        </authorList>
    </citation>
    <scope>NUCLEOTIDE SEQUENCE</scope>
    <source>
        <strain evidence="2">4990</strain>
    </source>
</reference>
<dbReference type="Proteomes" id="UP001182303">
    <property type="component" value="Unassembled WGS sequence"/>
</dbReference>
<protein>
    <recommendedName>
        <fullName evidence="4">YncE family protein</fullName>
    </recommendedName>
</protein>
<proteinExistence type="predicted"/>
<gene>
    <name evidence="2" type="ORF">P9J83_17440</name>
</gene>
<feature type="transmembrane region" description="Helical" evidence="1">
    <location>
        <begin position="6"/>
        <end position="26"/>
    </location>
</feature>
<evidence type="ECO:0008006" key="4">
    <source>
        <dbReference type="Google" id="ProtNLM"/>
    </source>
</evidence>
<organism evidence="2 3">
    <name type="scientific">Clostridium sporogenes</name>
    <dbReference type="NCBI Taxonomy" id="1509"/>
    <lineage>
        <taxon>Bacteria</taxon>
        <taxon>Bacillati</taxon>
        <taxon>Bacillota</taxon>
        <taxon>Clostridia</taxon>
        <taxon>Eubacteriales</taxon>
        <taxon>Clostridiaceae</taxon>
        <taxon>Clostridium</taxon>
    </lineage>
</organism>
<comment type="caution">
    <text evidence="2">The sequence shown here is derived from an EMBL/GenBank/DDBJ whole genome shotgun (WGS) entry which is preliminary data.</text>
</comment>
<dbReference type="Gene3D" id="2.130.10.10">
    <property type="entry name" value="YVTN repeat-like/Quinoprotein amine dehydrogenase"/>
    <property type="match status" value="1"/>
</dbReference>